<dbReference type="Proteomes" id="UP000201104">
    <property type="component" value="Segment"/>
</dbReference>
<dbReference type="RefSeq" id="YP_004659203.1">
    <property type="nucleotide sequence ID" value="NC_015706.1"/>
</dbReference>
<evidence type="ECO:0000313" key="2">
    <source>
        <dbReference type="Proteomes" id="UP000201104"/>
    </source>
</evidence>
<dbReference type="EMBL" id="JN053266">
    <property type="protein sequence ID" value="AEI17900.1"/>
    <property type="molecule type" value="Genomic_RNA"/>
</dbReference>
<dbReference type="OrthoDB" id="9474at10239"/>
<keyword evidence="2" id="KW-1185">Reference proteome</keyword>
<accession>F8VAG2</accession>
<dbReference type="KEGG" id="vg:10894481"/>
<organism evidence="1 2">
    <name type="scientific">Blackberry virus E</name>
    <dbReference type="NCBI Taxonomy" id="1043184"/>
    <lineage>
        <taxon>Viruses</taxon>
        <taxon>Riboviria</taxon>
        <taxon>Orthornavirae</taxon>
        <taxon>Kitrinoviricota</taxon>
        <taxon>Alsuviricetes</taxon>
        <taxon>Tymovirales</taxon>
        <taxon>Alphaflexiviridae</taxon>
        <taxon>Allexivirus</taxon>
        <taxon>Allexivirus epsilonrubi</taxon>
    </lineage>
</organism>
<name>F8VAG2_9VIRU</name>
<protein>
    <submittedName>
        <fullName evidence="1">Serine-rich p40 protein</fullName>
    </submittedName>
</protein>
<dbReference type="InterPro" id="IPR008398">
    <property type="entry name" value="Allexi_40kDa"/>
</dbReference>
<proteinExistence type="predicted"/>
<dbReference type="GeneID" id="10894481"/>
<evidence type="ECO:0000313" key="1">
    <source>
        <dbReference type="EMBL" id="AEI17900.1"/>
    </source>
</evidence>
<sequence>MAPLSVDFFNQAHTYVVQLLERIHNNTIVPMGRTVNRIGGELDQGLRDINAKLDVITSQTASAPATTVDDARQIPIEGPASPTLTGNPLIQQTPSATRFFSDSNAVLSETQRITRILPSNTFPMQPSTLPTDELFGQLHALHQNLLQWSIDIDNRVQQLASSVNAKLDAVTFNSANQVSTATLNRLLEELHANMATSQRTGEAAQTMLEHLADIQRRLPSTAPSDALQQLIQLLSTNRPVEETTPTATPHSELPALNPVHNALRCRTYGSIEFNGQTFKRPIDFVGRPPSTTLHLRLDVRRAADHTAVHFTLHDLDRVLLEQVIQTPHQLQHLPDDALFLINLHCPRFTYRREAGC</sequence>
<reference evidence="1 2" key="1">
    <citation type="journal article" date="2011" name="Arch. Virol.">
        <title>Blackberry virus E: an unusual flexivirus.</title>
        <authorList>
            <person name="Sabanadzovic S."/>
            <person name="Abou Ghanem-Sabanadzovic N."/>
            <person name="Tzanetakis I.E."/>
        </authorList>
    </citation>
    <scope>NUCLEOTIDE SEQUENCE [LARGE SCALE GENOMIC DNA]</scope>
    <source>
        <strain evidence="1">BB_Ellis-1</strain>
    </source>
</reference>
<dbReference type="Pfam" id="PF05549">
    <property type="entry name" value="Allexi_40kDa"/>
    <property type="match status" value="1"/>
</dbReference>